<comment type="cofactor">
    <cofactor evidence="10">
        <name>Mn(2+)</name>
        <dbReference type="ChEBI" id="CHEBI:29035"/>
    </cofactor>
    <text evidence="10">Binds 2 Mn(2+) ions per subunit in a binuclear metal center.</text>
</comment>
<protein>
    <recommendedName>
        <fullName evidence="10">UDP-2,3-diacylglucosamine hydrolase</fullName>
        <ecNumber evidence="10">3.6.1.54</ecNumber>
    </recommendedName>
    <alternativeName>
        <fullName evidence="10">UDP-2,3-diacylglucosamine diphosphatase</fullName>
    </alternativeName>
</protein>
<comment type="pathway">
    <text evidence="10">Glycolipid biosynthesis; lipid IV(A) biosynthesis; lipid IV(A) from (3R)-3-hydroxytetradecanoyl-[acyl-carrier-protein] and UDP-N-acetyl-alpha-D-glucosamine: step 4/6.</text>
</comment>
<keyword evidence="8 10" id="KW-0472">Membrane</keyword>
<feature type="binding site" evidence="10">
    <location>
        <position position="8"/>
    </location>
    <ligand>
        <name>Mn(2+)</name>
        <dbReference type="ChEBI" id="CHEBI:29035"/>
        <label>1</label>
    </ligand>
</feature>
<feature type="binding site" evidence="10">
    <location>
        <position position="164"/>
    </location>
    <ligand>
        <name>substrate</name>
    </ligand>
</feature>
<feature type="binding site" evidence="10">
    <location>
        <begin position="79"/>
        <end position="80"/>
    </location>
    <ligand>
        <name>substrate</name>
    </ligand>
</feature>
<keyword evidence="6 10" id="KW-0378">Hydrolase</keyword>
<gene>
    <name evidence="10" type="primary">lpxH</name>
    <name evidence="12" type="ORF">EV696_11248</name>
</gene>
<comment type="caution">
    <text evidence="12">The sequence shown here is derived from an EMBL/GenBank/DDBJ whole genome shotgun (WGS) entry which is preliminary data.</text>
</comment>
<dbReference type="AlphaFoldDB" id="A0A4R6UMX3"/>
<evidence type="ECO:0000256" key="1">
    <source>
        <dbReference type="ARBA" id="ARBA00022475"/>
    </source>
</evidence>
<keyword evidence="7 10" id="KW-0443">Lipid metabolism</keyword>
<feature type="binding site" evidence="10">
    <location>
        <position position="195"/>
    </location>
    <ligand>
        <name>Mn(2+)</name>
        <dbReference type="ChEBI" id="CHEBI:29035"/>
        <label>2</label>
    </ligand>
</feature>
<comment type="subcellular location">
    <subcellularLocation>
        <location evidence="10">Cell inner membrane</location>
        <topology evidence="10">Peripheral membrane protein</topology>
        <orientation evidence="10">Cytoplasmic side</orientation>
    </subcellularLocation>
</comment>
<reference evidence="12 13" key="1">
    <citation type="submission" date="2019-03" db="EMBL/GenBank/DDBJ databases">
        <title>Genomic Encyclopedia of Type Strains, Phase IV (KMG-IV): sequencing the most valuable type-strain genomes for metagenomic binning, comparative biology and taxonomic classification.</title>
        <authorList>
            <person name="Goeker M."/>
        </authorList>
    </citation>
    <scope>NUCLEOTIDE SEQUENCE [LARGE SCALE GENOMIC DNA]</scope>
    <source>
        <strain evidence="12 13">DSM 103792</strain>
    </source>
</reference>
<accession>A0A4R6UMX3</accession>
<evidence type="ECO:0000256" key="6">
    <source>
        <dbReference type="ARBA" id="ARBA00022801"/>
    </source>
</evidence>
<evidence type="ECO:0000256" key="3">
    <source>
        <dbReference type="ARBA" id="ARBA00022519"/>
    </source>
</evidence>
<evidence type="ECO:0000313" key="12">
    <source>
        <dbReference type="EMBL" id="TDQ46793.1"/>
    </source>
</evidence>
<dbReference type="GO" id="GO:0005737">
    <property type="term" value="C:cytoplasm"/>
    <property type="evidence" value="ECO:0007669"/>
    <property type="project" value="InterPro"/>
</dbReference>
<dbReference type="EMBL" id="SNYM01000012">
    <property type="protein sequence ID" value="TDQ46793.1"/>
    <property type="molecule type" value="Genomic_DNA"/>
</dbReference>
<name>A0A4R6UMX3_9GAMM</name>
<dbReference type="GO" id="GO:0030145">
    <property type="term" value="F:manganese ion binding"/>
    <property type="evidence" value="ECO:0007669"/>
    <property type="project" value="UniProtKB-UniRule"/>
</dbReference>
<evidence type="ECO:0000256" key="4">
    <source>
        <dbReference type="ARBA" id="ARBA00022556"/>
    </source>
</evidence>
<dbReference type="OrthoDB" id="9783283at2"/>
<dbReference type="NCBIfam" id="TIGR01854">
    <property type="entry name" value="lipid_A_lpxH"/>
    <property type="match status" value="1"/>
</dbReference>
<dbReference type="SUPFAM" id="SSF56300">
    <property type="entry name" value="Metallo-dependent phosphatases"/>
    <property type="match status" value="1"/>
</dbReference>
<dbReference type="GO" id="GO:0008758">
    <property type="term" value="F:UDP-2,3-diacylglucosamine hydrolase activity"/>
    <property type="evidence" value="ECO:0007669"/>
    <property type="project" value="UniProtKB-UniRule"/>
</dbReference>
<keyword evidence="5 10" id="KW-0479">Metal-binding</keyword>
<keyword evidence="9 10" id="KW-0464">Manganese</keyword>
<dbReference type="RefSeq" id="WP_133591530.1">
    <property type="nucleotide sequence ID" value="NZ_CP037953.1"/>
</dbReference>
<dbReference type="PANTHER" id="PTHR34990:SF1">
    <property type="entry name" value="UDP-2,3-DIACYLGLUCOSAMINE HYDROLASE"/>
    <property type="match status" value="1"/>
</dbReference>
<dbReference type="GO" id="GO:0019897">
    <property type="term" value="C:extrinsic component of plasma membrane"/>
    <property type="evidence" value="ECO:0007669"/>
    <property type="project" value="UniProtKB-UniRule"/>
</dbReference>
<dbReference type="InterPro" id="IPR004843">
    <property type="entry name" value="Calcineurin-like_PHP"/>
</dbReference>
<evidence type="ECO:0000256" key="5">
    <source>
        <dbReference type="ARBA" id="ARBA00022723"/>
    </source>
</evidence>
<evidence type="ECO:0000256" key="9">
    <source>
        <dbReference type="ARBA" id="ARBA00023211"/>
    </source>
</evidence>
<comment type="similarity">
    <text evidence="10">Belongs to the LpxH family.</text>
</comment>
<organism evidence="12 13">
    <name type="scientific">Permianibacter aggregans</name>
    <dbReference type="NCBI Taxonomy" id="1510150"/>
    <lineage>
        <taxon>Bacteria</taxon>
        <taxon>Pseudomonadati</taxon>
        <taxon>Pseudomonadota</taxon>
        <taxon>Gammaproteobacteria</taxon>
        <taxon>Pseudomonadales</taxon>
        <taxon>Pseudomonadaceae</taxon>
        <taxon>Permianibacter</taxon>
    </lineage>
</organism>
<comment type="catalytic activity">
    <reaction evidence="10">
        <text>UDP-2-N,3-O-bis[(3R)-3-hydroxytetradecanoyl]-alpha-D-glucosamine + H2O = 2-N,3-O-bis[(3R)-3-hydroxytetradecanoyl]-alpha-D-glucosaminyl 1-phosphate + UMP + 2 H(+)</text>
        <dbReference type="Rhea" id="RHEA:25213"/>
        <dbReference type="ChEBI" id="CHEBI:15377"/>
        <dbReference type="ChEBI" id="CHEBI:15378"/>
        <dbReference type="ChEBI" id="CHEBI:57865"/>
        <dbReference type="ChEBI" id="CHEBI:57957"/>
        <dbReference type="ChEBI" id="CHEBI:78847"/>
        <dbReference type="EC" id="3.6.1.54"/>
    </reaction>
</comment>
<dbReference type="NCBIfam" id="NF003743">
    <property type="entry name" value="PRK05340.1"/>
    <property type="match status" value="1"/>
</dbReference>
<feature type="binding site" evidence="10">
    <location>
        <position position="122"/>
    </location>
    <ligand>
        <name>substrate</name>
    </ligand>
</feature>
<feature type="binding site" evidence="10">
    <location>
        <position position="114"/>
    </location>
    <ligand>
        <name>Mn(2+)</name>
        <dbReference type="ChEBI" id="CHEBI:29035"/>
        <label>2</label>
    </ligand>
</feature>
<dbReference type="HAMAP" id="MF_00575">
    <property type="entry name" value="LpxH"/>
    <property type="match status" value="1"/>
</dbReference>
<dbReference type="InterPro" id="IPR029052">
    <property type="entry name" value="Metallo-depent_PP-like"/>
</dbReference>
<dbReference type="CDD" id="cd07398">
    <property type="entry name" value="MPP_YbbF-LpxH"/>
    <property type="match status" value="1"/>
</dbReference>
<evidence type="ECO:0000259" key="11">
    <source>
        <dbReference type="Pfam" id="PF00149"/>
    </source>
</evidence>
<feature type="binding site" evidence="10">
    <location>
        <position position="197"/>
    </location>
    <ligand>
        <name>Mn(2+)</name>
        <dbReference type="ChEBI" id="CHEBI:29035"/>
        <label>1</label>
    </ligand>
</feature>
<dbReference type="Pfam" id="PF00149">
    <property type="entry name" value="Metallophos"/>
    <property type="match status" value="1"/>
</dbReference>
<dbReference type="InterPro" id="IPR043461">
    <property type="entry name" value="LpxH-like"/>
</dbReference>
<evidence type="ECO:0000256" key="7">
    <source>
        <dbReference type="ARBA" id="ARBA00023098"/>
    </source>
</evidence>
<feature type="binding site" evidence="10">
    <location>
        <position position="10"/>
    </location>
    <ligand>
        <name>Mn(2+)</name>
        <dbReference type="ChEBI" id="CHEBI:29035"/>
        <label>1</label>
    </ligand>
</feature>
<evidence type="ECO:0000256" key="2">
    <source>
        <dbReference type="ARBA" id="ARBA00022516"/>
    </source>
</evidence>
<feature type="domain" description="Calcineurin-like phosphoesterase" evidence="11">
    <location>
        <begin position="3"/>
        <end position="199"/>
    </location>
</feature>
<dbReference type="UniPathway" id="UPA00359">
    <property type="reaction ID" value="UER00480"/>
</dbReference>
<keyword evidence="13" id="KW-1185">Reference proteome</keyword>
<feature type="binding site" evidence="10">
    <location>
        <position position="41"/>
    </location>
    <ligand>
        <name>Mn(2+)</name>
        <dbReference type="ChEBI" id="CHEBI:29035"/>
        <label>2</label>
    </ligand>
</feature>
<evidence type="ECO:0000313" key="13">
    <source>
        <dbReference type="Proteomes" id="UP000295375"/>
    </source>
</evidence>
<keyword evidence="3 10" id="KW-0997">Cell inner membrane</keyword>
<dbReference type="GO" id="GO:0009245">
    <property type="term" value="P:lipid A biosynthetic process"/>
    <property type="evidence" value="ECO:0007669"/>
    <property type="project" value="UniProtKB-UniRule"/>
</dbReference>
<dbReference type="PANTHER" id="PTHR34990">
    <property type="entry name" value="UDP-2,3-DIACYLGLUCOSAMINE HYDROLASE-RELATED"/>
    <property type="match status" value="1"/>
</dbReference>
<evidence type="ECO:0000256" key="8">
    <source>
        <dbReference type="ARBA" id="ARBA00023136"/>
    </source>
</evidence>
<dbReference type="Proteomes" id="UP000295375">
    <property type="component" value="Unassembled WGS sequence"/>
</dbReference>
<feature type="binding site" evidence="10">
    <location>
        <position position="41"/>
    </location>
    <ligand>
        <name>Mn(2+)</name>
        <dbReference type="ChEBI" id="CHEBI:29035"/>
        <label>1</label>
    </ligand>
</feature>
<dbReference type="InterPro" id="IPR010138">
    <property type="entry name" value="UDP-diacylglucosamine_Hdrlase"/>
</dbReference>
<comment type="function">
    <text evidence="10">Hydrolyzes the pyrophosphate bond of UDP-2,3-diacylglucosamine to yield 2,3-diacylglucosamine 1-phosphate (lipid X) and UMP by catalyzing the attack of water at the alpha-P atom. Involved in the biosynthesis of lipid A, a phosphorylated glycolipid that anchors the lipopolysaccharide to the outer membrane of the cell.</text>
</comment>
<keyword evidence="2 10" id="KW-0444">Lipid biosynthesis</keyword>
<feature type="binding site" evidence="10">
    <location>
        <position position="195"/>
    </location>
    <ligand>
        <name>substrate</name>
    </ligand>
</feature>
<evidence type="ECO:0000256" key="10">
    <source>
        <dbReference type="HAMAP-Rule" id="MF_00575"/>
    </source>
</evidence>
<dbReference type="Gene3D" id="3.60.21.10">
    <property type="match status" value="1"/>
</dbReference>
<feature type="binding site" evidence="10">
    <location>
        <position position="79"/>
    </location>
    <ligand>
        <name>Mn(2+)</name>
        <dbReference type="ChEBI" id="CHEBI:29035"/>
        <label>2</label>
    </ligand>
</feature>
<proteinExistence type="inferred from homology"/>
<keyword evidence="1 10" id="KW-1003">Cell membrane</keyword>
<sequence>MLTYLISDLHLSPEHESGTALFQQFIKREAAQADCLYVLGDLFEAWVGDDDDDPYLQQIIALFRAFSDAGKALFFMRGNRDFLLGEQFAERTGGSLLADEVVVDMAGQRTLLLHGDQLCTDDTAYQQFRQMVRQSAWQQALLSKPLAERKAIAAEMRRKSRESQQNKAEYIMDINQQALELTMHQHDVRQVIHGHTHRPARHEFSLDGQPATRWVFGDWHESAKILRVDSKIELFDIALNP</sequence>
<feature type="binding site" evidence="10">
    <location>
        <position position="160"/>
    </location>
    <ligand>
        <name>substrate</name>
    </ligand>
</feature>
<dbReference type="EC" id="3.6.1.54" evidence="10"/>
<keyword evidence="4 10" id="KW-0441">Lipid A biosynthesis</keyword>
<feature type="binding site" evidence="10">
    <location>
        <position position="167"/>
    </location>
    <ligand>
        <name>substrate</name>
    </ligand>
</feature>